<dbReference type="Gene3D" id="3.80.10.10">
    <property type="entry name" value="Ribonuclease Inhibitor"/>
    <property type="match status" value="4"/>
</dbReference>
<evidence type="ECO:0000256" key="12">
    <source>
        <dbReference type="SAM" id="SignalP"/>
    </source>
</evidence>
<evidence type="ECO:0000256" key="10">
    <source>
        <dbReference type="ARBA" id="ARBA00023180"/>
    </source>
</evidence>
<evidence type="ECO:0000313" key="15">
    <source>
        <dbReference type="Proteomes" id="UP001152799"/>
    </source>
</evidence>
<dbReference type="PRINTS" id="PR01537">
    <property type="entry name" value="INTRLKN1R1F"/>
</dbReference>
<feature type="signal peptide" evidence="12">
    <location>
        <begin position="1"/>
        <end position="21"/>
    </location>
</feature>
<evidence type="ECO:0000256" key="8">
    <source>
        <dbReference type="ARBA" id="ARBA00023136"/>
    </source>
</evidence>
<dbReference type="PROSITE" id="PS51450">
    <property type="entry name" value="LRR"/>
    <property type="match status" value="4"/>
</dbReference>
<dbReference type="OrthoDB" id="1421090at2759"/>
<protein>
    <recommendedName>
        <fullName evidence="13">TIR domain-containing protein</fullName>
    </recommendedName>
</protein>
<dbReference type="SMART" id="SM00255">
    <property type="entry name" value="TIR"/>
    <property type="match status" value="1"/>
</dbReference>
<evidence type="ECO:0000256" key="9">
    <source>
        <dbReference type="ARBA" id="ARBA00023170"/>
    </source>
</evidence>
<keyword evidence="10" id="KW-0325">Glycoprotein</keyword>
<dbReference type="Gene3D" id="3.40.50.10140">
    <property type="entry name" value="Toll/interleukin-1 receptor homology (TIR) domain"/>
    <property type="match status" value="1"/>
</dbReference>
<evidence type="ECO:0000313" key="14">
    <source>
        <dbReference type="EMBL" id="CAG9767244.1"/>
    </source>
</evidence>
<keyword evidence="5 12" id="KW-0732">Signal</keyword>
<keyword evidence="6" id="KW-0677">Repeat</keyword>
<evidence type="ECO:0000259" key="13">
    <source>
        <dbReference type="PROSITE" id="PS50104"/>
    </source>
</evidence>
<evidence type="ECO:0000256" key="3">
    <source>
        <dbReference type="ARBA" id="ARBA00022614"/>
    </source>
</evidence>
<gene>
    <name evidence="14" type="ORF">CEUTPL_LOCUS7810</name>
</gene>
<evidence type="ECO:0000256" key="1">
    <source>
        <dbReference type="ARBA" id="ARBA00004167"/>
    </source>
</evidence>
<dbReference type="InterPro" id="IPR000157">
    <property type="entry name" value="TIR_dom"/>
</dbReference>
<keyword evidence="3" id="KW-0433">Leucine-rich repeat</keyword>
<evidence type="ECO:0000256" key="4">
    <source>
        <dbReference type="ARBA" id="ARBA00022692"/>
    </source>
</evidence>
<reference evidence="14" key="1">
    <citation type="submission" date="2022-01" db="EMBL/GenBank/DDBJ databases">
        <authorList>
            <person name="King R."/>
        </authorList>
    </citation>
    <scope>NUCLEOTIDE SEQUENCE</scope>
</reference>
<dbReference type="SUPFAM" id="SSF52058">
    <property type="entry name" value="L domain-like"/>
    <property type="match status" value="2"/>
</dbReference>
<keyword evidence="9" id="KW-0675">Receptor</keyword>
<dbReference type="InterPro" id="IPR035897">
    <property type="entry name" value="Toll_tir_struct_dom_sf"/>
</dbReference>
<dbReference type="InterPro" id="IPR003591">
    <property type="entry name" value="Leu-rich_rpt_typical-subtyp"/>
</dbReference>
<dbReference type="GO" id="GO:0038023">
    <property type="term" value="F:signaling receptor activity"/>
    <property type="evidence" value="ECO:0007669"/>
    <property type="project" value="TreeGrafter"/>
</dbReference>
<dbReference type="FunFam" id="3.40.50.10140:FF:000026">
    <property type="entry name" value="Toll-like receptor 2"/>
    <property type="match status" value="1"/>
</dbReference>
<feature type="domain" description="TIR" evidence="13">
    <location>
        <begin position="737"/>
        <end position="872"/>
    </location>
</feature>
<keyword evidence="8 11" id="KW-0472">Membrane</keyword>
<keyword evidence="4 11" id="KW-0812">Transmembrane</keyword>
<dbReference type="Pfam" id="PF01582">
    <property type="entry name" value="TIR"/>
    <property type="match status" value="1"/>
</dbReference>
<dbReference type="GO" id="GO:0005886">
    <property type="term" value="C:plasma membrane"/>
    <property type="evidence" value="ECO:0007669"/>
    <property type="project" value="TreeGrafter"/>
</dbReference>
<comment type="subcellular location">
    <subcellularLocation>
        <location evidence="1">Membrane</location>
        <topology evidence="1">Single-pass membrane protein</topology>
    </subcellularLocation>
</comment>
<dbReference type="InterPro" id="IPR032675">
    <property type="entry name" value="LRR_dom_sf"/>
</dbReference>
<dbReference type="PANTHER" id="PTHR24365">
    <property type="entry name" value="TOLL-LIKE RECEPTOR"/>
    <property type="match status" value="1"/>
</dbReference>
<evidence type="ECO:0000256" key="7">
    <source>
        <dbReference type="ARBA" id="ARBA00022989"/>
    </source>
</evidence>
<dbReference type="Proteomes" id="UP001152799">
    <property type="component" value="Chromosome 4"/>
</dbReference>
<sequence>MNVPKQLFLCSIPLILLLTEASTINYCPKKCNKCLKQDLTNCTLTANNELSIELYPKEIVISCGNFSTKNNQDVIGFDAHYLTEIDDLASMIRKCYKTKAKKNKYLIDNIKRISLTNDIFNFNKSIDYFQYSQSPSINKTTVDIENNFFKTATNLKTIIMINSQITKLNFDRFPDIIEYLTLASNEIENVEQGNNSLENLISLDLSENKLPNITKNYFVKIRNLKYLNLSKNEINSIDFDSFKNNQVLEELDLSQNPLDNLDFYLPDLKKLDLNGCNLTILSSKIFPKSYNLNYLDMSNNRIYHLETETFSKMPNLTSINLSYNFLQSLTFSDRLFENNKNLKTVNLSYNKLMVIFTDMFVGAQELDTLDLSYNEICNFSNNLQGFKAKNLNFKHNKIDDFPSDLIYDSAVQTLDMSYNEIKIVSLVREDVPEDQYFEVYLRHNEINQLNITNNDAPKNWTIMMDLSQNQLKCDCLGYFLKQIPQSDHQITITNITSQEIICYNSYPDNNCPLISIENCPTKCHCSYSRIHNSIIVDCSNRNLVRFPYIKNLLTDRYKQNQTFVMLSGNKLDLNGQDLLETYSDVTRLNLTDNRISELKWLPENLTILDLTNNSLTTLAPEIIARLEKNNNLKRVSMKNNPWKCDCQALDFREYLMNHEKIFEKSEIICHDTLRQLIYTELCDHTVGIVMGVTTTIAFIFVVLSALYFKYTDTIKVYLYSKNLCLWWVAEEEIDKDKTYDVFISYSHRDEELVRNELLPELENGEPPFKVCYHHRDWLPGEFITTQIANSVLDSRRTIVILSNSFMDSVWGKMEFRAAHTQAITDGRVRVIVVIYGELDESNLGDEMNMYLKTNTYIKWGDPWFWNKLKYALPHSKHRGRHQVPLEVVSSQESFHLR</sequence>
<proteinExistence type="inferred from homology"/>
<dbReference type="SUPFAM" id="SSF52200">
    <property type="entry name" value="Toll/Interleukin receptor TIR domain"/>
    <property type="match status" value="1"/>
</dbReference>
<organism evidence="14 15">
    <name type="scientific">Ceutorhynchus assimilis</name>
    <name type="common">cabbage seed weevil</name>
    <dbReference type="NCBI Taxonomy" id="467358"/>
    <lineage>
        <taxon>Eukaryota</taxon>
        <taxon>Metazoa</taxon>
        <taxon>Ecdysozoa</taxon>
        <taxon>Arthropoda</taxon>
        <taxon>Hexapoda</taxon>
        <taxon>Insecta</taxon>
        <taxon>Pterygota</taxon>
        <taxon>Neoptera</taxon>
        <taxon>Endopterygota</taxon>
        <taxon>Coleoptera</taxon>
        <taxon>Polyphaga</taxon>
        <taxon>Cucujiformia</taxon>
        <taxon>Curculionidae</taxon>
        <taxon>Ceutorhynchinae</taxon>
        <taxon>Ceutorhynchus</taxon>
    </lineage>
</organism>
<evidence type="ECO:0000256" key="6">
    <source>
        <dbReference type="ARBA" id="ARBA00022737"/>
    </source>
</evidence>
<dbReference type="SMART" id="SM00369">
    <property type="entry name" value="LRR_TYP"/>
    <property type="match status" value="7"/>
</dbReference>
<dbReference type="PROSITE" id="PS50104">
    <property type="entry name" value="TIR"/>
    <property type="match status" value="1"/>
</dbReference>
<keyword evidence="7 11" id="KW-1133">Transmembrane helix</keyword>
<evidence type="ECO:0000256" key="5">
    <source>
        <dbReference type="ARBA" id="ARBA00022729"/>
    </source>
</evidence>
<comment type="similarity">
    <text evidence="2">Belongs to the Toll-like receptor family.</text>
</comment>
<keyword evidence="15" id="KW-1185">Reference proteome</keyword>
<dbReference type="EMBL" id="OU892280">
    <property type="protein sequence ID" value="CAG9767244.1"/>
    <property type="molecule type" value="Genomic_DNA"/>
</dbReference>
<dbReference type="AlphaFoldDB" id="A0A9N9QPV9"/>
<dbReference type="GO" id="GO:0007165">
    <property type="term" value="P:signal transduction"/>
    <property type="evidence" value="ECO:0007669"/>
    <property type="project" value="InterPro"/>
</dbReference>
<dbReference type="PANTHER" id="PTHR24365:SF541">
    <property type="entry name" value="PROTEIN TOLL-RELATED"/>
    <property type="match status" value="1"/>
</dbReference>
<feature type="chain" id="PRO_5040276320" description="TIR domain-containing protein" evidence="12">
    <location>
        <begin position="22"/>
        <end position="897"/>
    </location>
</feature>
<name>A0A9N9QPV9_9CUCU</name>
<dbReference type="InterPro" id="IPR001611">
    <property type="entry name" value="Leu-rich_rpt"/>
</dbReference>
<evidence type="ECO:0000256" key="2">
    <source>
        <dbReference type="ARBA" id="ARBA00009634"/>
    </source>
</evidence>
<feature type="transmembrane region" description="Helical" evidence="11">
    <location>
        <begin position="686"/>
        <end position="708"/>
    </location>
</feature>
<dbReference type="Pfam" id="PF00560">
    <property type="entry name" value="LRR_1"/>
    <property type="match status" value="1"/>
</dbReference>
<accession>A0A9N9QPV9</accession>
<evidence type="ECO:0000256" key="11">
    <source>
        <dbReference type="SAM" id="Phobius"/>
    </source>
</evidence>
<dbReference type="Pfam" id="PF13855">
    <property type="entry name" value="LRR_8"/>
    <property type="match status" value="3"/>
</dbReference>